<keyword evidence="5" id="KW-1015">Disulfide bond</keyword>
<dbReference type="NCBIfam" id="TIGR01068">
    <property type="entry name" value="thioredoxin"/>
    <property type="match status" value="1"/>
</dbReference>
<dbReference type="PROSITE" id="PS51352">
    <property type="entry name" value="THIOREDOXIN_2"/>
    <property type="match status" value="1"/>
</dbReference>
<dbReference type="CDD" id="cd02947">
    <property type="entry name" value="TRX_family"/>
    <property type="match status" value="1"/>
</dbReference>
<dbReference type="InterPro" id="IPR005746">
    <property type="entry name" value="Thioredoxin"/>
</dbReference>
<dbReference type="RefSeq" id="WP_264849033.1">
    <property type="nucleotide sequence ID" value="NZ_BRXR01000001.1"/>
</dbReference>
<evidence type="ECO:0000313" key="10">
    <source>
        <dbReference type="EMBL" id="GLC29751.1"/>
    </source>
</evidence>
<dbReference type="Gene3D" id="3.40.30.10">
    <property type="entry name" value="Glutaredoxin"/>
    <property type="match status" value="1"/>
</dbReference>
<evidence type="ECO:0000256" key="3">
    <source>
        <dbReference type="ARBA" id="ARBA00022448"/>
    </source>
</evidence>
<comment type="caution">
    <text evidence="10">The sequence shown here is derived from an EMBL/GenBank/DDBJ whole genome shotgun (WGS) entry which is preliminary data.</text>
</comment>
<organism evidence="10 11">
    <name type="scientific">Clostridium omnivorum</name>
    <dbReference type="NCBI Taxonomy" id="1604902"/>
    <lineage>
        <taxon>Bacteria</taxon>
        <taxon>Bacillati</taxon>
        <taxon>Bacillota</taxon>
        <taxon>Clostridia</taxon>
        <taxon>Eubacteriales</taxon>
        <taxon>Clostridiaceae</taxon>
        <taxon>Clostridium</taxon>
    </lineage>
</organism>
<dbReference type="Proteomes" id="UP001208567">
    <property type="component" value="Unassembled WGS sequence"/>
</dbReference>
<protein>
    <recommendedName>
        <fullName evidence="2 7">Thioredoxin</fullName>
    </recommendedName>
</protein>
<keyword evidence="4" id="KW-0249">Electron transport</keyword>
<dbReference type="PROSITE" id="PS00194">
    <property type="entry name" value="THIOREDOXIN_1"/>
    <property type="match status" value="1"/>
</dbReference>
<dbReference type="PANTHER" id="PTHR45663:SF11">
    <property type="entry name" value="GEO12009P1"/>
    <property type="match status" value="1"/>
</dbReference>
<evidence type="ECO:0000256" key="5">
    <source>
        <dbReference type="ARBA" id="ARBA00023157"/>
    </source>
</evidence>
<evidence type="ECO:0000259" key="9">
    <source>
        <dbReference type="PROSITE" id="PS51352"/>
    </source>
</evidence>
<proteinExistence type="inferred from homology"/>
<dbReference type="InterPro" id="IPR017937">
    <property type="entry name" value="Thioredoxin_CS"/>
</dbReference>
<evidence type="ECO:0000256" key="6">
    <source>
        <dbReference type="ARBA" id="ARBA00023284"/>
    </source>
</evidence>
<evidence type="ECO:0000256" key="8">
    <source>
        <dbReference type="PIRNR" id="PIRNR000077"/>
    </source>
</evidence>
<evidence type="ECO:0000256" key="7">
    <source>
        <dbReference type="NCBIfam" id="TIGR01068"/>
    </source>
</evidence>
<keyword evidence="6" id="KW-0676">Redox-active center</keyword>
<dbReference type="Pfam" id="PF00085">
    <property type="entry name" value="Thioredoxin"/>
    <property type="match status" value="1"/>
</dbReference>
<evidence type="ECO:0000256" key="1">
    <source>
        <dbReference type="ARBA" id="ARBA00008987"/>
    </source>
</evidence>
<evidence type="ECO:0000313" key="11">
    <source>
        <dbReference type="Proteomes" id="UP001208567"/>
    </source>
</evidence>
<keyword evidence="11" id="KW-1185">Reference proteome</keyword>
<name>A0ABQ5N3P0_9CLOT</name>
<dbReference type="PRINTS" id="PR00421">
    <property type="entry name" value="THIOREDOXIN"/>
</dbReference>
<comment type="similarity">
    <text evidence="1 8">Belongs to the thioredoxin family.</text>
</comment>
<evidence type="ECO:0000256" key="4">
    <source>
        <dbReference type="ARBA" id="ARBA00022982"/>
    </source>
</evidence>
<dbReference type="PIRSF" id="PIRSF000077">
    <property type="entry name" value="Thioredoxin"/>
    <property type="match status" value="1"/>
</dbReference>
<gene>
    <name evidence="10" type="ORF">bsdE14_11610</name>
</gene>
<dbReference type="InterPro" id="IPR036249">
    <property type="entry name" value="Thioredoxin-like_sf"/>
</dbReference>
<accession>A0ABQ5N3P0</accession>
<dbReference type="PANTHER" id="PTHR45663">
    <property type="entry name" value="GEO12009P1"/>
    <property type="match status" value="1"/>
</dbReference>
<sequence length="104" mass="11606">MKEVTDSTFLEEINGTGAPVVVDFWAPWCGPCKMISPIMEELDSEIGSKVKFVKVNVDESPQVAQKYRIASIPTIMVFKNGVPVDSLIGFRPKQALKEVIERHI</sequence>
<dbReference type="SUPFAM" id="SSF52833">
    <property type="entry name" value="Thioredoxin-like"/>
    <property type="match status" value="1"/>
</dbReference>
<keyword evidence="3" id="KW-0813">Transport</keyword>
<dbReference type="EMBL" id="BRXR01000001">
    <property type="protein sequence ID" value="GLC29751.1"/>
    <property type="molecule type" value="Genomic_DNA"/>
</dbReference>
<dbReference type="InterPro" id="IPR013766">
    <property type="entry name" value="Thioredoxin_domain"/>
</dbReference>
<reference evidence="10 11" key="1">
    <citation type="journal article" date="2024" name="Int. J. Syst. Evol. Microbiol.">
        <title>Clostridium omnivorum sp. nov., isolated from anoxic soil under the treatment of reductive soil disinfestation.</title>
        <authorList>
            <person name="Ueki A."/>
            <person name="Tonouchi A."/>
            <person name="Kaku N."/>
            <person name="Honma S."/>
            <person name="Ueki K."/>
        </authorList>
    </citation>
    <scope>NUCLEOTIDE SEQUENCE [LARGE SCALE GENOMIC DNA]</scope>
    <source>
        <strain evidence="10 11">E14</strain>
    </source>
</reference>
<evidence type="ECO:0000256" key="2">
    <source>
        <dbReference type="ARBA" id="ARBA00020570"/>
    </source>
</evidence>
<feature type="domain" description="Thioredoxin" evidence="9">
    <location>
        <begin position="1"/>
        <end position="104"/>
    </location>
</feature>